<organism evidence="2">
    <name type="scientific">Flavobacterium sp. CFS9</name>
    <dbReference type="NCBI Taxonomy" id="3143118"/>
    <lineage>
        <taxon>Bacteria</taxon>
        <taxon>Pseudomonadati</taxon>
        <taxon>Bacteroidota</taxon>
        <taxon>Flavobacteriia</taxon>
        <taxon>Flavobacteriales</taxon>
        <taxon>Flavobacteriaceae</taxon>
        <taxon>Flavobacterium</taxon>
    </lineage>
</organism>
<proteinExistence type="predicted"/>
<evidence type="ECO:0000313" key="2">
    <source>
        <dbReference type="EMBL" id="BFM44941.1"/>
    </source>
</evidence>
<dbReference type="AlphaFoldDB" id="A0AAT9H5A6"/>
<dbReference type="RefSeq" id="WP_369616006.1">
    <property type="nucleotide sequence ID" value="NZ_AP031573.1"/>
</dbReference>
<reference evidence="2" key="1">
    <citation type="submission" date="2024-05" db="EMBL/GenBank/DDBJ databases">
        <title>Whole-Genome Sequence of CFS9, a Potential Fish Probiotic Isolated from the Body Surface of Silurus asotus.</title>
        <authorList>
            <person name="Kojima M."/>
            <person name="Tobioka K."/>
            <person name="Yokota K."/>
            <person name="Nakatani H."/>
            <person name="Hori K."/>
            <person name="Tamaru Y."/>
            <person name="Okazaki F."/>
        </authorList>
    </citation>
    <scope>NUCLEOTIDE SEQUENCE</scope>
    <source>
        <strain evidence="2">CFS9</strain>
    </source>
</reference>
<dbReference type="EMBL" id="AP031573">
    <property type="protein sequence ID" value="BFM44941.1"/>
    <property type="molecule type" value="Genomic_DNA"/>
</dbReference>
<feature type="coiled-coil region" evidence="1">
    <location>
        <begin position="36"/>
        <end position="73"/>
    </location>
</feature>
<evidence type="ECO:0000256" key="1">
    <source>
        <dbReference type="SAM" id="Coils"/>
    </source>
</evidence>
<gene>
    <name evidence="2" type="ORF">CFS9_35820</name>
</gene>
<sequence length="80" mass="9635">MNIDLRNISSEFESQVNKIKREFDINTNSKAVEYSVVNYLDKLEEIKKLKEELSQTKHSLAHYERRLDNLKDLFSWIMQE</sequence>
<accession>A0AAT9H5A6</accession>
<protein>
    <submittedName>
        <fullName evidence="2">Uncharacterized protein</fullName>
    </submittedName>
</protein>
<name>A0AAT9H5A6_9FLAO</name>
<keyword evidence="1" id="KW-0175">Coiled coil</keyword>